<evidence type="ECO:0000259" key="4">
    <source>
        <dbReference type="PROSITE" id="PS50887"/>
    </source>
</evidence>
<dbReference type="InterPro" id="IPR003018">
    <property type="entry name" value="GAF"/>
</dbReference>
<dbReference type="PROSITE" id="PS50113">
    <property type="entry name" value="PAC"/>
    <property type="match status" value="2"/>
</dbReference>
<comment type="caution">
    <text evidence="5">The sequence shown here is derived from an EMBL/GenBank/DDBJ whole genome shotgun (WGS) entry which is preliminary data.</text>
</comment>
<dbReference type="PANTHER" id="PTHR44757:SF2">
    <property type="entry name" value="BIOFILM ARCHITECTURE MAINTENANCE PROTEIN MBAA"/>
    <property type="match status" value="1"/>
</dbReference>
<dbReference type="NCBIfam" id="TIGR00229">
    <property type="entry name" value="sensory_box"/>
    <property type="match status" value="2"/>
</dbReference>
<dbReference type="CDD" id="cd00130">
    <property type="entry name" value="PAS"/>
    <property type="match status" value="2"/>
</dbReference>
<dbReference type="PANTHER" id="PTHR44757">
    <property type="entry name" value="DIGUANYLATE CYCLASE DGCP"/>
    <property type="match status" value="1"/>
</dbReference>
<accession>A0A9X2ZE41</accession>
<dbReference type="PROSITE" id="PS50887">
    <property type="entry name" value="GGDEF"/>
    <property type="match status" value="1"/>
</dbReference>
<dbReference type="InterPro" id="IPR052155">
    <property type="entry name" value="Biofilm_reg_signaling"/>
</dbReference>
<dbReference type="SUPFAM" id="SSF141868">
    <property type="entry name" value="EAL domain-like"/>
    <property type="match status" value="1"/>
</dbReference>
<dbReference type="EMBL" id="JANUBF010000026">
    <property type="protein sequence ID" value="MCS4037779.1"/>
    <property type="molecule type" value="Genomic_DNA"/>
</dbReference>
<dbReference type="CDD" id="cd01948">
    <property type="entry name" value="EAL"/>
    <property type="match status" value="1"/>
</dbReference>
<dbReference type="Pfam" id="PF08448">
    <property type="entry name" value="PAS_4"/>
    <property type="match status" value="1"/>
</dbReference>
<dbReference type="InterPro" id="IPR013656">
    <property type="entry name" value="PAS_4"/>
</dbReference>
<dbReference type="Proteomes" id="UP001155040">
    <property type="component" value="Unassembled WGS sequence"/>
</dbReference>
<reference evidence="5" key="1">
    <citation type="submission" date="2022-08" db="EMBL/GenBank/DDBJ databases">
        <title>Genomic Encyclopedia of Type Strains, Phase V (KMG-V): Genome sequencing to study the core and pangenomes of soil and plant-associated prokaryotes.</title>
        <authorList>
            <person name="Whitman W."/>
        </authorList>
    </citation>
    <scope>NUCLEOTIDE SEQUENCE</scope>
    <source>
        <strain evidence="5">SP3012</strain>
    </source>
</reference>
<feature type="domain" description="EAL" evidence="3">
    <location>
        <begin position="852"/>
        <end position="1108"/>
    </location>
</feature>
<dbReference type="SMART" id="SM00052">
    <property type="entry name" value="EAL"/>
    <property type="match status" value="1"/>
</dbReference>
<feature type="domain" description="GGDEF" evidence="4">
    <location>
        <begin position="712"/>
        <end position="845"/>
    </location>
</feature>
<evidence type="ECO:0000313" key="6">
    <source>
        <dbReference type="Proteomes" id="UP001155040"/>
    </source>
</evidence>
<dbReference type="InterPro" id="IPR000700">
    <property type="entry name" value="PAS-assoc_C"/>
</dbReference>
<evidence type="ECO:0000313" key="5">
    <source>
        <dbReference type="EMBL" id="MCS4037779.1"/>
    </source>
</evidence>
<dbReference type="InterPro" id="IPR001633">
    <property type="entry name" value="EAL_dom"/>
</dbReference>
<feature type="domain" description="PAC" evidence="2">
    <location>
        <begin position="369"/>
        <end position="424"/>
    </location>
</feature>
<feature type="compositionally biased region" description="Polar residues" evidence="1">
    <location>
        <begin position="841"/>
        <end position="854"/>
    </location>
</feature>
<organism evidence="5 6">
    <name type="scientific">Salinibacter ruber</name>
    <dbReference type="NCBI Taxonomy" id="146919"/>
    <lineage>
        <taxon>Bacteria</taxon>
        <taxon>Pseudomonadati</taxon>
        <taxon>Rhodothermota</taxon>
        <taxon>Rhodothermia</taxon>
        <taxon>Rhodothermales</taxon>
        <taxon>Salinibacteraceae</taxon>
        <taxon>Salinibacter</taxon>
    </lineage>
</organism>
<feature type="region of interest" description="Disordered" evidence="1">
    <location>
        <begin position="832"/>
        <end position="854"/>
    </location>
</feature>
<feature type="domain" description="PAC" evidence="2">
    <location>
        <begin position="499"/>
        <end position="552"/>
    </location>
</feature>
<dbReference type="Gene3D" id="3.30.450.20">
    <property type="entry name" value="PAS domain"/>
    <property type="match status" value="4"/>
</dbReference>
<dbReference type="PROSITE" id="PS50883">
    <property type="entry name" value="EAL"/>
    <property type="match status" value="1"/>
</dbReference>
<dbReference type="RefSeq" id="WP_103017770.1">
    <property type="nucleotide sequence ID" value="NZ_JANTZY010000041.1"/>
</dbReference>
<dbReference type="SMART" id="SM00086">
    <property type="entry name" value="PAC"/>
    <property type="match status" value="3"/>
</dbReference>
<name>A0A9X2ZE41_9BACT</name>
<dbReference type="CDD" id="cd01949">
    <property type="entry name" value="GGDEF"/>
    <property type="match status" value="1"/>
</dbReference>
<protein>
    <submittedName>
        <fullName evidence="5">Diguanylate cyclase (GGDEF)-like protein/PAS domain S-box-containing protein</fullName>
    </submittedName>
</protein>
<sequence length="1122" mass="124985">MSHSAPVGESRRLGALGRLNILDTDSEVAFDQIAEVAQQVFGTQGAAVSLVAKERQWFKAACGISLDGTPREQSFCTHVIEGDGVMVVQDVQADPRFRDNSLIEEEGIRFYAGAPLSVGDQLHVGTLCLTDPAPRSFGEEDRALLAQLASVATNLLEARLQAHENRYLTSALEQVDEPVSIIDGNPEKPSEARLAWANDAYAARSETTQSALEGTVPWVFENLARGSETESRVCHALKVGEPVRGKTPEDEKDAARQTFTWVLAPVRNHERITHWVIVQQDTTEQQRVQQAMRTQRDRLQRMQEVSQIGGWEYDSKSSSFTGSDEFYRLVGLPQSTNFDLERAFQLYPSSVRGQVKKAARRCLEDGVPFDMEVPLVAATGQHREVRIRGSAEREEGGTTRGTTRMTGTIQDITTRKQREQHLRQANALFENSQEGFLLFDLKQDEDEAEFVIQRVNPAYEQMSGRRADDVCGRSVKDIYGEEQGSEIASHLRRCAGQGEPKDWEMKLKTNGSMAYWSVQAAPIYGEDGQVRQITATVRNVTERKNREEKIRESRERWRLLVESHRDPVQITVGKTIQYVNPSAVELYGASDPEEIVGRSVLEFATSDGSGARSEMDEAFQPHQEDPLREEPPSFEYEIKRLDGERRVVEFYSVSIKYEGKQAAQTVLRDVTQQRREEARLRHRATHDQLTGLYRDSVFRERAQQAIDASDEAKGALLYVDLDQFKSINDNNGHHVGDAVLMEAANRICSVVRDVDPVGRMGGDEFAVWSSSVTGSETAETMAQRITLVLEQPYVVEDCCLQVGSSVGFAVCDLEDQDIDGLIQDADAAMYRAKSSPDRSLSHNGPSAGSKKNTSLQAEVRRGIDQNEFEPFFLPVVRLSDGNLVGFEVLARWRREDGNLDPPDVFLGVAEETGMISPITQSVLEEACRKVESLQQHRGPDLSVALSGNFSRQEFFREETHEFVRHLLDEYDLAPSNLTMEVTERLLENENQDNTAVVDRLRSLGVNVEIDDFGTGYSSFHSLLQFPTDGLKLDKGLISETTASEDACVATRSVIEMAKSLGLRVTAEGIETTAQLEVLRDLGCPLGQGFLFSRPVPAGDLPALIDSPPWADLWKDESASPVG</sequence>
<feature type="region of interest" description="Disordered" evidence="1">
    <location>
        <begin position="607"/>
        <end position="629"/>
    </location>
</feature>
<dbReference type="InterPro" id="IPR035965">
    <property type="entry name" value="PAS-like_dom_sf"/>
</dbReference>
<gene>
    <name evidence="5" type="ORF">GGQ01_002866</name>
</gene>
<dbReference type="Pfam" id="PF01590">
    <property type="entry name" value="GAF"/>
    <property type="match status" value="1"/>
</dbReference>
<dbReference type="InterPro" id="IPR029787">
    <property type="entry name" value="Nucleotide_cyclase"/>
</dbReference>
<evidence type="ECO:0000256" key="1">
    <source>
        <dbReference type="SAM" id="MobiDB-lite"/>
    </source>
</evidence>
<dbReference type="InterPro" id="IPR001610">
    <property type="entry name" value="PAC"/>
</dbReference>
<dbReference type="Gene3D" id="3.30.450.40">
    <property type="match status" value="1"/>
</dbReference>
<dbReference type="Pfam" id="PF00990">
    <property type="entry name" value="GGDEF"/>
    <property type="match status" value="1"/>
</dbReference>
<dbReference type="InterPro" id="IPR043128">
    <property type="entry name" value="Rev_trsase/Diguanyl_cyclase"/>
</dbReference>
<dbReference type="SMART" id="SM00065">
    <property type="entry name" value="GAF"/>
    <property type="match status" value="1"/>
</dbReference>
<dbReference type="Gene3D" id="3.20.20.450">
    <property type="entry name" value="EAL domain"/>
    <property type="match status" value="1"/>
</dbReference>
<dbReference type="SUPFAM" id="SSF55781">
    <property type="entry name" value="GAF domain-like"/>
    <property type="match status" value="1"/>
</dbReference>
<dbReference type="Pfam" id="PF00563">
    <property type="entry name" value="EAL"/>
    <property type="match status" value="1"/>
</dbReference>
<evidence type="ECO:0000259" key="3">
    <source>
        <dbReference type="PROSITE" id="PS50883"/>
    </source>
</evidence>
<dbReference type="InterPro" id="IPR029016">
    <property type="entry name" value="GAF-like_dom_sf"/>
</dbReference>
<proteinExistence type="predicted"/>
<dbReference type="AlphaFoldDB" id="A0A9X2ZE41"/>
<dbReference type="SMART" id="SM00091">
    <property type="entry name" value="PAS"/>
    <property type="match status" value="3"/>
</dbReference>
<dbReference type="Pfam" id="PF13426">
    <property type="entry name" value="PAS_9"/>
    <property type="match status" value="1"/>
</dbReference>
<dbReference type="SUPFAM" id="SSF55785">
    <property type="entry name" value="PYP-like sensor domain (PAS domain)"/>
    <property type="match status" value="3"/>
</dbReference>
<dbReference type="Gene3D" id="2.10.70.100">
    <property type="match status" value="1"/>
</dbReference>
<dbReference type="InterPro" id="IPR035919">
    <property type="entry name" value="EAL_sf"/>
</dbReference>
<dbReference type="SUPFAM" id="SSF55073">
    <property type="entry name" value="Nucleotide cyclase"/>
    <property type="match status" value="1"/>
</dbReference>
<dbReference type="InterPro" id="IPR000014">
    <property type="entry name" value="PAS"/>
</dbReference>
<dbReference type="SMART" id="SM00267">
    <property type="entry name" value="GGDEF"/>
    <property type="match status" value="1"/>
</dbReference>
<dbReference type="Gene3D" id="3.30.70.270">
    <property type="match status" value="1"/>
</dbReference>
<evidence type="ECO:0000259" key="2">
    <source>
        <dbReference type="PROSITE" id="PS50113"/>
    </source>
</evidence>
<dbReference type="InterPro" id="IPR000160">
    <property type="entry name" value="GGDEF_dom"/>
</dbReference>
<dbReference type="NCBIfam" id="TIGR00254">
    <property type="entry name" value="GGDEF"/>
    <property type="match status" value="1"/>
</dbReference>